<comment type="caution">
    <text evidence="15">The sequence shown here is derived from an EMBL/GenBank/DDBJ whole genome shotgun (WGS) entry which is preliminary data.</text>
</comment>
<feature type="domain" description="Ribosomal RNA small subunit methyltransferase E methyltransferase" evidence="13">
    <location>
        <begin position="72"/>
        <end position="240"/>
    </location>
</feature>
<dbReference type="InterPro" id="IPR046887">
    <property type="entry name" value="RsmE_PUA-like"/>
</dbReference>
<evidence type="ECO:0000256" key="7">
    <source>
        <dbReference type="ARBA" id="ARBA00022603"/>
    </source>
</evidence>
<dbReference type="Gene3D" id="2.40.240.20">
    <property type="entry name" value="Hypothetical PUA domain-like, domain 1"/>
    <property type="match status" value="1"/>
</dbReference>
<dbReference type="InterPro" id="IPR029028">
    <property type="entry name" value="Alpha/beta_knot_MTases"/>
</dbReference>
<comment type="function">
    <text evidence="10 12">Specifically methylates the N3 position of the uracil ring of uridine 1498 (m3U1498) in 16S rRNA. Acts on the fully assembled 30S ribosomal subunit.</text>
</comment>
<dbReference type="SUPFAM" id="SSF75217">
    <property type="entry name" value="alpha/beta knot"/>
    <property type="match status" value="1"/>
</dbReference>
<dbReference type="PANTHER" id="PTHR30027:SF3">
    <property type="entry name" value="16S RRNA (URACIL(1498)-N(3))-METHYLTRANSFERASE"/>
    <property type="match status" value="1"/>
</dbReference>
<evidence type="ECO:0000256" key="1">
    <source>
        <dbReference type="ARBA" id="ARBA00004496"/>
    </source>
</evidence>
<dbReference type="EC" id="2.1.1.193" evidence="3 12"/>
<sequence>MPRFYCPQPLLQGAIVDLPETVAHHLHVVRQQPGDEVVLFNGEGGQVRARLVEIGKRRASAEVVAIEAVEVELPYAVTLAQGLPEGSSKMDWIVEKAVELGVSRIQPLAAARSVVKLSGERAEKRQAHWEGVIVAASEQSGRNRLAVLSPLQDFNRYIAQPADGPGGDGRRILLSPRATQSLAGWTRATPPQAVTLLVGPEGGFSAAEEDAAIAAGALALSMGPRVLRTETAGLAGLAVLAAHWSGI</sequence>
<keyword evidence="16" id="KW-1185">Reference proteome</keyword>
<dbReference type="Pfam" id="PF04452">
    <property type="entry name" value="Methyltrans_RNA"/>
    <property type="match status" value="1"/>
</dbReference>
<reference evidence="15 16" key="1">
    <citation type="submission" date="2022-08" db="EMBL/GenBank/DDBJ databases">
        <title>Reclassification of Massilia species as members of the genera Telluria, Duganella, Pseudoduganella, Mokoshia gen. nov. and Zemynaea gen. nov. using orthogonal and non-orthogonal genome-based approaches.</title>
        <authorList>
            <person name="Bowman J.P."/>
        </authorList>
    </citation>
    <scope>NUCLEOTIDE SEQUENCE [LARGE SCALE GENOMIC DNA]</scope>
    <source>
        <strain evidence="15 16">LMG 28164</strain>
    </source>
</reference>
<dbReference type="InterPro" id="IPR015947">
    <property type="entry name" value="PUA-like_sf"/>
</dbReference>
<evidence type="ECO:0000313" key="16">
    <source>
        <dbReference type="Proteomes" id="UP001205560"/>
    </source>
</evidence>
<feature type="domain" description="Ribosomal RNA small subunit methyltransferase E PUA-like" evidence="14">
    <location>
        <begin position="19"/>
        <end position="63"/>
    </location>
</feature>
<evidence type="ECO:0000256" key="8">
    <source>
        <dbReference type="ARBA" id="ARBA00022679"/>
    </source>
</evidence>
<dbReference type="InterPro" id="IPR046886">
    <property type="entry name" value="RsmE_MTase_dom"/>
</dbReference>
<comment type="similarity">
    <text evidence="2 12">Belongs to the RNA methyltransferase RsmE family.</text>
</comment>
<evidence type="ECO:0000256" key="6">
    <source>
        <dbReference type="ARBA" id="ARBA00022552"/>
    </source>
</evidence>
<evidence type="ECO:0000259" key="13">
    <source>
        <dbReference type="Pfam" id="PF04452"/>
    </source>
</evidence>
<dbReference type="PIRSF" id="PIRSF015601">
    <property type="entry name" value="MTase_slr0722"/>
    <property type="match status" value="1"/>
</dbReference>
<dbReference type="NCBIfam" id="NF008692">
    <property type="entry name" value="PRK11713.1-5"/>
    <property type="match status" value="1"/>
</dbReference>
<evidence type="ECO:0000256" key="11">
    <source>
        <dbReference type="ARBA" id="ARBA00047944"/>
    </source>
</evidence>
<dbReference type="InterPro" id="IPR006700">
    <property type="entry name" value="RsmE"/>
</dbReference>
<comment type="catalytic activity">
    <reaction evidence="11 12">
        <text>uridine(1498) in 16S rRNA + S-adenosyl-L-methionine = N(3)-methyluridine(1498) in 16S rRNA + S-adenosyl-L-homocysteine + H(+)</text>
        <dbReference type="Rhea" id="RHEA:42920"/>
        <dbReference type="Rhea" id="RHEA-COMP:10283"/>
        <dbReference type="Rhea" id="RHEA-COMP:10284"/>
        <dbReference type="ChEBI" id="CHEBI:15378"/>
        <dbReference type="ChEBI" id="CHEBI:57856"/>
        <dbReference type="ChEBI" id="CHEBI:59789"/>
        <dbReference type="ChEBI" id="CHEBI:65315"/>
        <dbReference type="ChEBI" id="CHEBI:74502"/>
        <dbReference type="EC" id="2.1.1.193"/>
    </reaction>
</comment>
<evidence type="ECO:0000313" key="15">
    <source>
        <dbReference type="EMBL" id="MCS0592220.1"/>
    </source>
</evidence>
<evidence type="ECO:0000256" key="10">
    <source>
        <dbReference type="ARBA" id="ARBA00025699"/>
    </source>
</evidence>
<comment type="subcellular location">
    <subcellularLocation>
        <location evidence="1 12">Cytoplasm</location>
    </subcellularLocation>
</comment>
<dbReference type="InterPro" id="IPR029026">
    <property type="entry name" value="tRNA_m1G_MTases_N"/>
</dbReference>
<evidence type="ECO:0000256" key="5">
    <source>
        <dbReference type="ARBA" id="ARBA00022490"/>
    </source>
</evidence>
<keyword evidence="5 12" id="KW-0963">Cytoplasm</keyword>
<organism evidence="15 16">
    <name type="scientific">Massilia norwichensis</name>
    <dbReference type="NCBI Taxonomy" id="1442366"/>
    <lineage>
        <taxon>Bacteria</taxon>
        <taxon>Pseudomonadati</taxon>
        <taxon>Pseudomonadota</taxon>
        <taxon>Betaproteobacteria</taxon>
        <taxon>Burkholderiales</taxon>
        <taxon>Oxalobacteraceae</taxon>
        <taxon>Telluria group</taxon>
        <taxon>Massilia</taxon>
    </lineage>
</organism>
<dbReference type="Pfam" id="PF20260">
    <property type="entry name" value="PUA_4"/>
    <property type="match status" value="1"/>
</dbReference>
<dbReference type="GO" id="GO:0008168">
    <property type="term" value="F:methyltransferase activity"/>
    <property type="evidence" value="ECO:0007669"/>
    <property type="project" value="UniProtKB-KW"/>
</dbReference>
<accession>A0ABT2ADC9</accession>
<keyword evidence="8 12" id="KW-0808">Transferase</keyword>
<proteinExistence type="inferred from homology"/>
<keyword evidence="6 12" id="KW-0698">rRNA processing</keyword>
<dbReference type="CDD" id="cd18084">
    <property type="entry name" value="RsmE-like"/>
    <property type="match status" value="1"/>
</dbReference>
<name>A0ABT2ADC9_9BURK</name>
<evidence type="ECO:0000256" key="3">
    <source>
        <dbReference type="ARBA" id="ARBA00012328"/>
    </source>
</evidence>
<dbReference type="GO" id="GO:0032259">
    <property type="term" value="P:methylation"/>
    <property type="evidence" value="ECO:0007669"/>
    <property type="project" value="UniProtKB-KW"/>
</dbReference>
<keyword evidence="7 12" id="KW-0489">Methyltransferase</keyword>
<dbReference type="SUPFAM" id="SSF88697">
    <property type="entry name" value="PUA domain-like"/>
    <property type="match status" value="1"/>
</dbReference>
<protein>
    <recommendedName>
        <fullName evidence="4 12">Ribosomal RNA small subunit methyltransferase E</fullName>
        <ecNumber evidence="3 12">2.1.1.193</ecNumber>
    </recommendedName>
</protein>
<dbReference type="PANTHER" id="PTHR30027">
    <property type="entry name" value="RIBOSOMAL RNA SMALL SUBUNIT METHYLTRANSFERASE E"/>
    <property type="match status" value="1"/>
</dbReference>
<evidence type="ECO:0000256" key="2">
    <source>
        <dbReference type="ARBA" id="ARBA00005528"/>
    </source>
</evidence>
<dbReference type="Gene3D" id="3.40.1280.10">
    <property type="match status" value="1"/>
</dbReference>
<evidence type="ECO:0000256" key="9">
    <source>
        <dbReference type="ARBA" id="ARBA00022691"/>
    </source>
</evidence>
<dbReference type="Proteomes" id="UP001205560">
    <property type="component" value="Unassembled WGS sequence"/>
</dbReference>
<evidence type="ECO:0000256" key="4">
    <source>
        <dbReference type="ARBA" id="ARBA00013673"/>
    </source>
</evidence>
<keyword evidence="9 12" id="KW-0949">S-adenosyl-L-methionine</keyword>
<gene>
    <name evidence="15" type="ORF">NX782_23825</name>
</gene>
<evidence type="ECO:0000256" key="12">
    <source>
        <dbReference type="PIRNR" id="PIRNR015601"/>
    </source>
</evidence>
<dbReference type="NCBIfam" id="TIGR00046">
    <property type="entry name" value="RsmE family RNA methyltransferase"/>
    <property type="match status" value="1"/>
</dbReference>
<dbReference type="RefSeq" id="WP_258847987.1">
    <property type="nucleotide sequence ID" value="NZ_JANUGX010000038.1"/>
</dbReference>
<evidence type="ECO:0000259" key="14">
    <source>
        <dbReference type="Pfam" id="PF20260"/>
    </source>
</evidence>
<dbReference type="EMBL" id="JANUGX010000038">
    <property type="protein sequence ID" value="MCS0592220.1"/>
    <property type="molecule type" value="Genomic_DNA"/>
</dbReference>